<dbReference type="Proteomes" id="UP001491310">
    <property type="component" value="Unassembled WGS sequence"/>
</dbReference>
<comment type="caution">
    <text evidence="1">The sequence shown here is derived from an EMBL/GenBank/DDBJ whole genome shotgun (WGS) entry which is preliminary data.</text>
</comment>
<keyword evidence="2" id="KW-1185">Reference proteome</keyword>
<evidence type="ECO:0000313" key="2">
    <source>
        <dbReference type="Proteomes" id="UP001491310"/>
    </source>
</evidence>
<accession>A0ABR2YRX4</accession>
<gene>
    <name evidence="1" type="ORF">WJX75_007395</name>
</gene>
<dbReference type="EMBL" id="JALJOT010000006">
    <property type="protein sequence ID" value="KAK9909781.1"/>
    <property type="molecule type" value="Genomic_DNA"/>
</dbReference>
<reference evidence="1 2" key="1">
    <citation type="journal article" date="2024" name="Nat. Commun.">
        <title>Phylogenomics reveals the evolutionary origins of lichenization in chlorophyte algae.</title>
        <authorList>
            <person name="Puginier C."/>
            <person name="Libourel C."/>
            <person name="Otte J."/>
            <person name="Skaloud P."/>
            <person name="Haon M."/>
            <person name="Grisel S."/>
            <person name="Petersen M."/>
            <person name="Berrin J.G."/>
            <person name="Delaux P.M."/>
            <person name="Dal Grande F."/>
            <person name="Keller J."/>
        </authorList>
    </citation>
    <scope>NUCLEOTIDE SEQUENCE [LARGE SCALE GENOMIC DNA]</scope>
    <source>
        <strain evidence="1 2">SAG 216-7</strain>
    </source>
</reference>
<protein>
    <submittedName>
        <fullName evidence="1">Uncharacterized protein</fullName>
    </submittedName>
</protein>
<name>A0ABR2YRX4_9CHLO</name>
<proteinExistence type="predicted"/>
<organism evidence="1 2">
    <name type="scientific">Coccomyxa subellipsoidea</name>
    <dbReference type="NCBI Taxonomy" id="248742"/>
    <lineage>
        <taxon>Eukaryota</taxon>
        <taxon>Viridiplantae</taxon>
        <taxon>Chlorophyta</taxon>
        <taxon>core chlorophytes</taxon>
        <taxon>Trebouxiophyceae</taxon>
        <taxon>Trebouxiophyceae incertae sedis</taxon>
        <taxon>Coccomyxaceae</taxon>
        <taxon>Coccomyxa</taxon>
    </lineage>
</organism>
<evidence type="ECO:0000313" key="1">
    <source>
        <dbReference type="EMBL" id="KAK9909781.1"/>
    </source>
</evidence>
<sequence>MLSRTLTCRLESEELQKLRGVIGPVAAKTCCRFHIFVAARDSLEVKQTCTGWRTAGDCWLHNLDFWSVHHVVNARREVVGRQHGLPTLTQAPTTRCRQLLFSGV</sequence>